<name>A0AAN6XA18_9PEZI</name>
<dbReference type="EMBL" id="MU863990">
    <property type="protein sequence ID" value="KAK4196228.1"/>
    <property type="molecule type" value="Genomic_DNA"/>
</dbReference>
<proteinExistence type="predicted"/>
<dbReference type="Proteomes" id="UP001303160">
    <property type="component" value="Unassembled WGS sequence"/>
</dbReference>
<evidence type="ECO:0008006" key="4">
    <source>
        <dbReference type="Google" id="ProtNLM"/>
    </source>
</evidence>
<organism evidence="2 3">
    <name type="scientific">Triangularia verruculosa</name>
    <dbReference type="NCBI Taxonomy" id="2587418"/>
    <lineage>
        <taxon>Eukaryota</taxon>
        <taxon>Fungi</taxon>
        <taxon>Dikarya</taxon>
        <taxon>Ascomycota</taxon>
        <taxon>Pezizomycotina</taxon>
        <taxon>Sordariomycetes</taxon>
        <taxon>Sordariomycetidae</taxon>
        <taxon>Sordariales</taxon>
        <taxon>Podosporaceae</taxon>
        <taxon>Triangularia</taxon>
    </lineage>
</organism>
<accession>A0AAN6XA18</accession>
<evidence type="ECO:0000256" key="1">
    <source>
        <dbReference type="SAM" id="SignalP"/>
    </source>
</evidence>
<keyword evidence="1" id="KW-0732">Signal</keyword>
<keyword evidence="3" id="KW-1185">Reference proteome</keyword>
<gene>
    <name evidence="2" type="ORF">QBC40DRAFT_287716</name>
</gene>
<reference evidence="2" key="1">
    <citation type="journal article" date="2023" name="Mol. Phylogenet. Evol.">
        <title>Genome-scale phylogeny and comparative genomics of the fungal order Sordariales.</title>
        <authorList>
            <person name="Hensen N."/>
            <person name="Bonometti L."/>
            <person name="Westerberg I."/>
            <person name="Brannstrom I.O."/>
            <person name="Guillou S."/>
            <person name="Cros-Aarteil S."/>
            <person name="Calhoun S."/>
            <person name="Haridas S."/>
            <person name="Kuo A."/>
            <person name="Mondo S."/>
            <person name="Pangilinan J."/>
            <person name="Riley R."/>
            <person name="LaButti K."/>
            <person name="Andreopoulos B."/>
            <person name="Lipzen A."/>
            <person name="Chen C."/>
            <person name="Yan M."/>
            <person name="Daum C."/>
            <person name="Ng V."/>
            <person name="Clum A."/>
            <person name="Steindorff A."/>
            <person name="Ohm R.A."/>
            <person name="Martin F."/>
            <person name="Silar P."/>
            <person name="Natvig D.O."/>
            <person name="Lalanne C."/>
            <person name="Gautier V."/>
            <person name="Ament-Velasquez S.L."/>
            <person name="Kruys A."/>
            <person name="Hutchinson M.I."/>
            <person name="Powell A.J."/>
            <person name="Barry K."/>
            <person name="Miller A.N."/>
            <person name="Grigoriev I.V."/>
            <person name="Debuchy R."/>
            <person name="Gladieux P."/>
            <person name="Hiltunen Thoren M."/>
            <person name="Johannesson H."/>
        </authorList>
    </citation>
    <scope>NUCLEOTIDE SEQUENCE</scope>
    <source>
        <strain evidence="2">CBS 315.58</strain>
    </source>
</reference>
<protein>
    <recommendedName>
        <fullName evidence="4">Infection structure specific protein</fullName>
    </recommendedName>
</protein>
<comment type="caution">
    <text evidence="2">The sequence shown here is derived from an EMBL/GenBank/DDBJ whole genome shotgun (WGS) entry which is preliminary data.</text>
</comment>
<dbReference type="AlphaFoldDB" id="A0AAN6XA18"/>
<evidence type="ECO:0000313" key="2">
    <source>
        <dbReference type="EMBL" id="KAK4196228.1"/>
    </source>
</evidence>
<sequence>MHISKVLPFAAAITFALAQDNLEDESTLIITTTRTIVTSSTSPPASGVVTSAGESTSLPASIVTTTIRTALPSDLLDLPWGDACVDKAKSILNAQPTPPLGQPLRDYFESSFSVFVTANLATSSVPPARTPVNSADIATLCEQWQTTRWVGQTVPASVTAEHESYKSAWSSWASAAGSALGSAVQNCEAKVSNGNALGQAVLAVATDQAQCSDGFSYMHDLKTPFVTEVGAETTSVTTTVSTGNAAVTSTTTTSTAGAARETGYVAAALIAAAGVAAVM</sequence>
<feature type="chain" id="PRO_5043025491" description="Infection structure specific protein" evidence="1">
    <location>
        <begin position="19"/>
        <end position="279"/>
    </location>
</feature>
<reference evidence="2" key="2">
    <citation type="submission" date="2023-05" db="EMBL/GenBank/DDBJ databases">
        <authorList>
            <consortium name="Lawrence Berkeley National Laboratory"/>
            <person name="Steindorff A."/>
            <person name="Hensen N."/>
            <person name="Bonometti L."/>
            <person name="Westerberg I."/>
            <person name="Brannstrom I.O."/>
            <person name="Guillou S."/>
            <person name="Cros-Aarteil S."/>
            <person name="Calhoun S."/>
            <person name="Haridas S."/>
            <person name="Kuo A."/>
            <person name="Mondo S."/>
            <person name="Pangilinan J."/>
            <person name="Riley R."/>
            <person name="Labutti K."/>
            <person name="Andreopoulos B."/>
            <person name="Lipzen A."/>
            <person name="Chen C."/>
            <person name="Yanf M."/>
            <person name="Daum C."/>
            <person name="Ng V."/>
            <person name="Clum A."/>
            <person name="Ohm R."/>
            <person name="Martin F."/>
            <person name="Silar P."/>
            <person name="Natvig D."/>
            <person name="Lalanne C."/>
            <person name="Gautier V."/>
            <person name="Ament-Velasquez S.L."/>
            <person name="Kruys A."/>
            <person name="Hutchinson M.I."/>
            <person name="Powell A.J."/>
            <person name="Barry K."/>
            <person name="Miller A.N."/>
            <person name="Grigoriev I.V."/>
            <person name="Debuchy R."/>
            <person name="Gladieux P."/>
            <person name="Thoren M.H."/>
            <person name="Johannesson H."/>
        </authorList>
    </citation>
    <scope>NUCLEOTIDE SEQUENCE</scope>
    <source>
        <strain evidence="2">CBS 315.58</strain>
    </source>
</reference>
<feature type="signal peptide" evidence="1">
    <location>
        <begin position="1"/>
        <end position="18"/>
    </location>
</feature>
<evidence type="ECO:0000313" key="3">
    <source>
        <dbReference type="Proteomes" id="UP001303160"/>
    </source>
</evidence>